<dbReference type="GO" id="GO:0046872">
    <property type="term" value="F:metal ion binding"/>
    <property type="evidence" value="ECO:0007669"/>
    <property type="project" value="UniProtKB-KW"/>
</dbReference>
<dbReference type="Pfam" id="PF13669">
    <property type="entry name" value="Glyoxalase_4"/>
    <property type="match status" value="1"/>
</dbReference>
<comment type="caution">
    <text evidence="4">The sequence shown here is derived from an EMBL/GenBank/DDBJ whole genome shotgun (WGS) entry which is preliminary data.</text>
</comment>
<gene>
    <name evidence="4" type="primary">mce</name>
    <name evidence="4" type="ORF">E6H02_06400</name>
</gene>
<sequence length="180" mass="18911">MRPGVRDDRRDLRHAAAQVWGLSAAGGGVGGVSGSLDPGARLAHLGVIVRRIDAAAPFYRRLGLHEGARGPFPQENVRMAFIQLAGAQIELLEPLEPTGPLGRFLTERGEGIHHLAFEVPDIDRALARARAAGVRLIGAGPRQGAHGTRVAFLHPSGFHGVLIELVEVLGPGQSSANSPG</sequence>
<evidence type="ECO:0000313" key="4">
    <source>
        <dbReference type="EMBL" id="TMJ11899.1"/>
    </source>
</evidence>
<organism evidence="4 5">
    <name type="scientific">Candidatus Segetimicrobium genomatis</name>
    <dbReference type="NCBI Taxonomy" id="2569760"/>
    <lineage>
        <taxon>Bacteria</taxon>
        <taxon>Bacillati</taxon>
        <taxon>Candidatus Sysuimicrobiota</taxon>
        <taxon>Candidatus Sysuimicrobiia</taxon>
        <taxon>Candidatus Sysuimicrobiales</taxon>
        <taxon>Candidatus Segetimicrobiaceae</taxon>
        <taxon>Candidatus Segetimicrobium</taxon>
    </lineage>
</organism>
<dbReference type="InterPro" id="IPR037523">
    <property type="entry name" value="VOC_core"/>
</dbReference>
<reference evidence="4 5" key="1">
    <citation type="journal article" date="2019" name="Nat. Microbiol.">
        <title>Mediterranean grassland soil C-N compound turnover is dependent on rainfall and depth, and is mediated by genomically divergent microorganisms.</title>
        <authorList>
            <person name="Diamond S."/>
            <person name="Andeer P.F."/>
            <person name="Li Z."/>
            <person name="Crits-Christoph A."/>
            <person name="Burstein D."/>
            <person name="Anantharaman K."/>
            <person name="Lane K.R."/>
            <person name="Thomas B.C."/>
            <person name="Pan C."/>
            <person name="Northen T.R."/>
            <person name="Banfield J.F."/>
        </authorList>
    </citation>
    <scope>NUCLEOTIDE SEQUENCE [LARGE SCALE GENOMIC DNA]</scope>
    <source>
        <strain evidence="4">NP_5</strain>
    </source>
</reference>
<dbReference type="SUPFAM" id="SSF54593">
    <property type="entry name" value="Glyoxalase/Bleomycin resistance protein/Dihydroxybiphenyl dioxygenase"/>
    <property type="match status" value="1"/>
</dbReference>
<evidence type="ECO:0000313" key="5">
    <source>
        <dbReference type="Proteomes" id="UP000320393"/>
    </source>
</evidence>
<comment type="similarity">
    <text evidence="1">Belongs to the methylmalonyl-CoA epimerase family.</text>
</comment>
<dbReference type="EC" id="5.1.99.1" evidence="4"/>
<dbReference type="InterPro" id="IPR029068">
    <property type="entry name" value="Glyas_Bleomycin-R_OHBP_Dase"/>
</dbReference>
<dbReference type="Gene3D" id="3.10.180.10">
    <property type="entry name" value="2,3-Dihydroxybiphenyl 1,2-Dioxygenase, domain 1"/>
    <property type="match status" value="1"/>
</dbReference>
<dbReference type="InterPro" id="IPR017515">
    <property type="entry name" value="MeMalonyl-CoA_epimerase"/>
</dbReference>
<keyword evidence="2" id="KW-0479">Metal-binding</keyword>
<dbReference type="GO" id="GO:0004493">
    <property type="term" value="F:methylmalonyl-CoA epimerase activity"/>
    <property type="evidence" value="ECO:0007669"/>
    <property type="project" value="UniProtKB-EC"/>
</dbReference>
<protein>
    <submittedName>
        <fullName evidence="4">Methylmalonyl-CoA epimerase</fullName>
        <ecNumber evidence="4">5.1.99.1</ecNumber>
    </submittedName>
</protein>
<dbReference type="Proteomes" id="UP000320393">
    <property type="component" value="Unassembled WGS sequence"/>
</dbReference>
<proteinExistence type="inferred from homology"/>
<name>A0A537LV60_9BACT</name>
<dbReference type="CDD" id="cd07249">
    <property type="entry name" value="MMCE"/>
    <property type="match status" value="1"/>
</dbReference>
<dbReference type="AlphaFoldDB" id="A0A537LV60"/>
<evidence type="ECO:0000256" key="1">
    <source>
        <dbReference type="ARBA" id="ARBA00009308"/>
    </source>
</evidence>
<dbReference type="NCBIfam" id="TIGR03081">
    <property type="entry name" value="metmalonyl_epim"/>
    <property type="match status" value="1"/>
</dbReference>
<dbReference type="EMBL" id="VBAM01000204">
    <property type="protein sequence ID" value="TMJ11899.1"/>
    <property type="molecule type" value="Genomic_DNA"/>
</dbReference>
<evidence type="ECO:0000256" key="2">
    <source>
        <dbReference type="ARBA" id="ARBA00022723"/>
    </source>
</evidence>
<dbReference type="InterPro" id="IPR051785">
    <property type="entry name" value="MMCE/EMCE_epimerase"/>
</dbReference>
<accession>A0A537LV60</accession>
<dbReference type="PROSITE" id="PS51819">
    <property type="entry name" value="VOC"/>
    <property type="match status" value="1"/>
</dbReference>
<keyword evidence="4" id="KW-0413">Isomerase</keyword>
<dbReference type="PANTHER" id="PTHR43048:SF3">
    <property type="entry name" value="METHYLMALONYL-COA EPIMERASE, MITOCHONDRIAL"/>
    <property type="match status" value="1"/>
</dbReference>
<evidence type="ECO:0000259" key="3">
    <source>
        <dbReference type="PROSITE" id="PS51819"/>
    </source>
</evidence>
<feature type="domain" description="VOC" evidence="3">
    <location>
        <begin position="41"/>
        <end position="168"/>
    </location>
</feature>
<dbReference type="GO" id="GO:0046491">
    <property type="term" value="P:L-methylmalonyl-CoA metabolic process"/>
    <property type="evidence" value="ECO:0007669"/>
    <property type="project" value="TreeGrafter"/>
</dbReference>
<dbReference type="PANTHER" id="PTHR43048">
    <property type="entry name" value="METHYLMALONYL-COA EPIMERASE"/>
    <property type="match status" value="1"/>
</dbReference>